<gene>
    <name evidence="1" type="ORF">LCGC14_0323140</name>
</gene>
<protein>
    <submittedName>
        <fullName evidence="1">Uncharacterized protein</fullName>
    </submittedName>
</protein>
<dbReference type="AlphaFoldDB" id="A0A0F9TIK3"/>
<sequence length="85" mass="9078">MSDTSLKWIQGDEPAVPAKCGCELRGLAVVLCPLHAAAPDLLAACEDADIWFDQNMACETSASFQRLRHKFTAAIAKAKGETNAS</sequence>
<reference evidence="1" key="1">
    <citation type="journal article" date="2015" name="Nature">
        <title>Complex archaea that bridge the gap between prokaryotes and eukaryotes.</title>
        <authorList>
            <person name="Spang A."/>
            <person name="Saw J.H."/>
            <person name="Jorgensen S.L."/>
            <person name="Zaremba-Niedzwiedzka K."/>
            <person name="Martijn J."/>
            <person name="Lind A.E."/>
            <person name="van Eijk R."/>
            <person name="Schleper C."/>
            <person name="Guy L."/>
            <person name="Ettema T.J."/>
        </authorList>
    </citation>
    <scope>NUCLEOTIDE SEQUENCE</scope>
</reference>
<organism evidence="1">
    <name type="scientific">marine sediment metagenome</name>
    <dbReference type="NCBI Taxonomy" id="412755"/>
    <lineage>
        <taxon>unclassified sequences</taxon>
        <taxon>metagenomes</taxon>
        <taxon>ecological metagenomes</taxon>
    </lineage>
</organism>
<name>A0A0F9TIK3_9ZZZZ</name>
<evidence type="ECO:0000313" key="1">
    <source>
        <dbReference type="EMBL" id="KKN81095.1"/>
    </source>
</evidence>
<comment type="caution">
    <text evidence="1">The sequence shown here is derived from an EMBL/GenBank/DDBJ whole genome shotgun (WGS) entry which is preliminary data.</text>
</comment>
<proteinExistence type="predicted"/>
<accession>A0A0F9TIK3</accession>
<dbReference type="EMBL" id="LAZR01000220">
    <property type="protein sequence ID" value="KKN81095.1"/>
    <property type="molecule type" value="Genomic_DNA"/>
</dbReference>